<feature type="region of interest" description="Disordered" evidence="1">
    <location>
        <begin position="340"/>
        <end position="454"/>
    </location>
</feature>
<keyword evidence="3" id="KW-1185">Reference proteome</keyword>
<reference evidence="2 3" key="1">
    <citation type="journal article" date="2012" name="Science">
        <title>The Paleozoic origin of enzymatic lignin decomposition reconstructed from 31 fungal genomes.</title>
        <authorList>
            <person name="Floudas D."/>
            <person name="Binder M."/>
            <person name="Riley R."/>
            <person name="Barry K."/>
            <person name="Blanchette R.A."/>
            <person name="Henrissat B."/>
            <person name="Martinez A.T."/>
            <person name="Otillar R."/>
            <person name="Spatafora J.W."/>
            <person name="Yadav J.S."/>
            <person name="Aerts A."/>
            <person name="Benoit I."/>
            <person name="Boyd A."/>
            <person name="Carlson A."/>
            <person name="Copeland A."/>
            <person name="Coutinho P.M."/>
            <person name="de Vries R.P."/>
            <person name="Ferreira P."/>
            <person name="Findley K."/>
            <person name="Foster B."/>
            <person name="Gaskell J."/>
            <person name="Glotzer D."/>
            <person name="Gorecki P."/>
            <person name="Heitman J."/>
            <person name="Hesse C."/>
            <person name="Hori C."/>
            <person name="Igarashi K."/>
            <person name="Jurgens J.A."/>
            <person name="Kallen N."/>
            <person name="Kersten P."/>
            <person name="Kohler A."/>
            <person name="Kuees U."/>
            <person name="Kumar T.K.A."/>
            <person name="Kuo A."/>
            <person name="LaButti K."/>
            <person name="Larrondo L.F."/>
            <person name="Lindquist E."/>
            <person name="Ling A."/>
            <person name="Lombard V."/>
            <person name="Lucas S."/>
            <person name="Lundell T."/>
            <person name="Martin R."/>
            <person name="McLaughlin D.J."/>
            <person name="Morgenstern I."/>
            <person name="Morin E."/>
            <person name="Murat C."/>
            <person name="Nagy L.G."/>
            <person name="Nolan M."/>
            <person name="Ohm R.A."/>
            <person name="Patyshakuliyeva A."/>
            <person name="Rokas A."/>
            <person name="Ruiz-Duenas F.J."/>
            <person name="Sabat G."/>
            <person name="Salamov A."/>
            <person name="Samejima M."/>
            <person name="Schmutz J."/>
            <person name="Slot J.C."/>
            <person name="St John F."/>
            <person name="Stenlid J."/>
            <person name="Sun H."/>
            <person name="Sun S."/>
            <person name="Syed K."/>
            <person name="Tsang A."/>
            <person name="Wiebenga A."/>
            <person name="Young D."/>
            <person name="Pisabarro A."/>
            <person name="Eastwood D.C."/>
            <person name="Martin F."/>
            <person name="Cullen D."/>
            <person name="Grigoriev I.V."/>
            <person name="Hibbett D.S."/>
        </authorList>
    </citation>
    <scope>NUCLEOTIDE SEQUENCE [LARGE SCALE GENOMIC DNA]</scope>
    <source>
        <strain evidence="2 3">ATCC 11539</strain>
    </source>
</reference>
<accession>S7QKV0</accession>
<organism evidence="2 3">
    <name type="scientific">Gloeophyllum trabeum (strain ATCC 11539 / FP-39264 / Madison 617)</name>
    <name type="common">Brown rot fungus</name>
    <dbReference type="NCBI Taxonomy" id="670483"/>
    <lineage>
        <taxon>Eukaryota</taxon>
        <taxon>Fungi</taxon>
        <taxon>Dikarya</taxon>
        <taxon>Basidiomycota</taxon>
        <taxon>Agaricomycotina</taxon>
        <taxon>Agaricomycetes</taxon>
        <taxon>Gloeophyllales</taxon>
        <taxon>Gloeophyllaceae</taxon>
        <taxon>Gloeophyllum</taxon>
    </lineage>
</organism>
<feature type="compositionally biased region" description="Acidic residues" evidence="1">
    <location>
        <begin position="364"/>
        <end position="385"/>
    </location>
</feature>
<feature type="compositionally biased region" description="Basic and acidic residues" evidence="1">
    <location>
        <begin position="16"/>
        <end position="29"/>
    </location>
</feature>
<feature type="compositionally biased region" description="Basic and acidic residues" evidence="1">
    <location>
        <begin position="388"/>
        <end position="401"/>
    </location>
</feature>
<dbReference type="eggNOG" id="ENOG502TIHV">
    <property type="taxonomic scope" value="Eukaryota"/>
</dbReference>
<dbReference type="Proteomes" id="UP000030669">
    <property type="component" value="Unassembled WGS sequence"/>
</dbReference>
<feature type="region of interest" description="Disordered" evidence="1">
    <location>
        <begin position="1"/>
        <end position="31"/>
    </location>
</feature>
<name>S7QKV0_GLOTA</name>
<evidence type="ECO:0000256" key="1">
    <source>
        <dbReference type="SAM" id="MobiDB-lite"/>
    </source>
</evidence>
<dbReference type="GeneID" id="19309206"/>
<proteinExistence type="predicted"/>
<dbReference type="OrthoDB" id="3253416at2759"/>
<evidence type="ECO:0000313" key="2">
    <source>
        <dbReference type="EMBL" id="EPQ59977.1"/>
    </source>
</evidence>
<feature type="region of interest" description="Disordered" evidence="1">
    <location>
        <begin position="514"/>
        <end position="533"/>
    </location>
</feature>
<feature type="compositionally biased region" description="Low complexity" evidence="1">
    <location>
        <begin position="515"/>
        <end position="530"/>
    </location>
</feature>
<dbReference type="HOGENOM" id="CLU_475698_0_0_1"/>
<dbReference type="OMA" id="HAGANIM"/>
<feature type="compositionally biased region" description="Polar residues" evidence="1">
    <location>
        <begin position="409"/>
        <end position="418"/>
    </location>
</feature>
<gene>
    <name evidence="2" type="ORF">GLOTRDRAFT_89625</name>
</gene>
<protein>
    <submittedName>
        <fullName evidence="2">Uncharacterized protein</fullName>
    </submittedName>
</protein>
<sequence>MSTSSERPAPRKKAKLTREQKAARQERSHSLWSDIEAARRQYHETLNILAEKHDRLTPPARSKEYISAQLFAPPAPSRRDTLFNAVVHSEAAKRREQGTFQGRDALPNLTRELRDNPWWESLPVEEQNRLINGLEESRKEKREVKKVVPRDIGRDIQATMDLVDTLLTGLQMRTGCEVFYAVLRGGVMDPFRPRFYYTPRAQESMVTVTKQSVEELGMKVEAYITSGVPGLIKETRVKSSSAYKKLVRSAVLDGLRDMVRKRGYDESALPAQMEYERYDELCATWGVELVGWPEDPIRNPKHIPTIGRLKHVYELLQGGQCHWKLLDDATWDERKNAMRGKIRLRQPRQEQITNRKRKSSELVDSTDEENESEGDGESEQDEDNQADVVRRDSPPVRLDNHDDMDDNTLAPTDLNNATPAAVMDHSHDENRPPLTMQSQTVEDNHGEDDEGSIDRHVLGDRGQVVTSVGQTYSALQDLFSGAIQGIDDQQMTGSYEGFGALPGPGHDLGDLHNVPCPSSSSTQAPAPADPFFQLFPGASLDGSADAQDASSLDPALFPFDLMMDFGMPSTFSS</sequence>
<dbReference type="STRING" id="670483.S7QKV0"/>
<dbReference type="RefSeq" id="XP_007860479.1">
    <property type="nucleotide sequence ID" value="XM_007862288.1"/>
</dbReference>
<dbReference type="KEGG" id="gtr:GLOTRDRAFT_89625"/>
<dbReference type="AlphaFoldDB" id="S7QKV0"/>
<evidence type="ECO:0000313" key="3">
    <source>
        <dbReference type="Proteomes" id="UP000030669"/>
    </source>
</evidence>
<dbReference type="EMBL" id="KB469296">
    <property type="protein sequence ID" value="EPQ59977.1"/>
    <property type="molecule type" value="Genomic_DNA"/>
</dbReference>